<feature type="region of interest" description="Disordered" evidence="1">
    <location>
        <begin position="161"/>
        <end position="234"/>
    </location>
</feature>
<organism evidence="2 3">
    <name type="scientific">Mycena maculata</name>
    <dbReference type="NCBI Taxonomy" id="230809"/>
    <lineage>
        <taxon>Eukaryota</taxon>
        <taxon>Fungi</taxon>
        <taxon>Dikarya</taxon>
        <taxon>Basidiomycota</taxon>
        <taxon>Agaricomycotina</taxon>
        <taxon>Agaricomycetes</taxon>
        <taxon>Agaricomycetidae</taxon>
        <taxon>Agaricales</taxon>
        <taxon>Marasmiineae</taxon>
        <taxon>Mycenaceae</taxon>
        <taxon>Mycena</taxon>
    </lineage>
</organism>
<dbReference type="Proteomes" id="UP001215280">
    <property type="component" value="Unassembled WGS sequence"/>
</dbReference>
<evidence type="ECO:0000313" key="3">
    <source>
        <dbReference type="Proteomes" id="UP001215280"/>
    </source>
</evidence>
<reference evidence="2" key="1">
    <citation type="submission" date="2023-03" db="EMBL/GenBank/DDBJ databases">
        <title>Massive genome expansion in bonnet fungi (Mycena s.s.) driven by repeated elements and novel gene families across ecological guilds.</title>
        <authorList>
            <consortium name="Lawrence Berkeley National Laboratory"/>
            <person name="Harder C.B."/>
            <person name="Miyauchi S."/>
            <person name="Viragh M."/>
            <person name="Kuo A."/>
            <person name="Thoen E."/>
            <person name="Andreopoulos B."/>
            <person name="Lu D."/>
            <person name="Skrede I."/>
            <person name="Drula E."/>
            <person name="Henrissat B."/>
            <person name="Morin E."/>
            <person name="Kohler A."/>
            <person name="Barry K."/>
            <person name="LaButti K."/>
            <person name="Morin E."/>
            <person name="Salamov A."/>
            <person name="Lipzen A."/>
            <person name="Mereny Z."/>
            <person name="Hegedus B."/>
            <person name="Baldrian P."/>
            <person name="Stursova M."/>
            <person name="Weitz H."/>
            <person name="Taylor A."/>
            <person name="Grigoriev I.V."/>
            <person name="Nagy L.G."/>
            <person name="Martin F."/>
            <person name="Kauserud H."/>
        </authorList>
    </citation>
    <scope>NUCLEOTIDE SEQUENCE</scope>
    <source>
        <strain evidence="2">CBHHK188m</strain>
    </source>
</reference>
<feature type="compositionally biased region" description="Basic and acidic residues" evidence="1">
    <location>
        <begin position="46"/>
        <end position="63"/>
    </location>
</feature>
<proteinExistence type="predicted"/>
<feature type="region of interest" description="Disordered" evidence="1">
    <location>
        <begin position="42"/>
        <end position="73"/>
    </location>
</feature>
<accession>A0AAD7IZL1</accession>
<evidence type="ECO:0000256" key="1">
    <source>
        <dbReference type="SAM" id="MobiDB-lite"/>
    </source>
</evidence>
<comment type="caution">
    <text evidence="2">The sequence shown here is derived from an EMBL/GenBank/DDBJ whole genome shotgun (WGS) entry which is preliminary data.</text>
</comment>
<name>A0AAD7IZL1_9AGAR</name>
<keyword evidence="3" id="KW-1185">Reference proteome</keyword>
<protein>
    <submittedName>
        <fullName evidence="2">Uncharacterized protein</fullName>
    </submittedName>
</protein>
<dbReference type="AlphaFoldDB" id="A0AAD7IZL1"/>
<dbReference type="EMBL" id="JARJLG010000069">
    <property type="protein sequence ID" value="KAJ7753927.1"/>
    <property type="molecule type" value="Genomic_DNA"/>
</dbReference>
<gene>
    <name evidence="2" type="ORF">DFH07DRAFT_505780</name>
</gene>
<sequence>MQGFRTEAVVARRVLENECARTINAVSSIRRLRAARDALRAALPPRTDDRSTSAVKMEPRDDGMFSSQSPVQDKKKGVLALSPSCGTHSKVSQSVCKDSMSAPFLPPSPAASASTSVTRRLSPLVNFSLPSPLASPSLVVPNFPPVATPALSAYHPSLPPSDSRPLLPHRAMGSASTSSMSLPTRLPAVFSYPKSQPADPLSCPPNARKRKRTPTNAAQIRIRIEHSRLPANHP</sequence>
<evidence type="ECO:0000313" key="2">
    <source>
        <dbReference type="EMBL" id="KAJ7753927.1"/>
    </source>
</evidence>